<dbReference type="GO" id="GO:0020037">
    <property type="term" value="F:heme binding"/>
    <property type="evidence" value="ECO:0007669"/>
    <property type="project" value="InterPro"/>
</dbReference>
<keyword evidence="3 8" id="KW-0349">Heme</keyword>
<comment type="caution">
    <text evidence="10">The sequence shown here is derived from an EMBL/GenBank/DDBJ whole genome shotgun (WGS) entry which is preliminary data.</text>
</comment>
<keyword evidence="7 9" id="KW-0503">Monooxygenase</keyword>
<dbReference type="Proteomes" id="UP000502823">
    <property type="component" value="Unassembled WGS sequence"/>
</dbReference>
<evidence type="ECO:0000256" key="2">
    <source>
        <dbReference type="ARBA" id="ARBA00010617"/>
    </source>
</evidence>
<evidence type="ECO:0008006" key="12">
    <source>
        <dbReference type="Google" id="ProtNLM"/>
    </source>
</evidence>
<evidence type="ECO:0000313" key="10">
    <source>
        <dbReference type="EMBL" id="GFG37475.1"/>
    </source>
</evidence>
<keyword evidence="11" id="KW-1185">Reference proteome</keyword>
<protein>
    <recommendedName>
        <fullName evidence="12">Cytochrome P450</fullName>
    </recommendedName>
</protein>
<evidence type="ECO:0000256" key="6">
    <source>
        <dbReference type="ARBA" id="ARBA00023004"/>
    </source>
</evidence>
<reference evidence="11" key="1">
    <citation type="submission" date="2020-01" db="EMBL/GenBank/DDBJ databases">
        <title>Draft genome sequence of the Termite Coptotermes fromosanus.</title>
        <authorList>
            <person name="Itakura S."/>
            <person name="Yosikawa Y."/>
            <person name="Umezawa K."/>
        </authorList>
    </citation>
    <scope>NUCLEOTIDE SEQUENCE [LARGE SCALE GENOMIC DNA]</scope>
</reference>
<dbReference type="PRINTS" id="PR00463">
    <property type="entry name" value="EP450I"/>
</dbReference>
<dbReference type="CDD" id="cd20628">
    <property type="entry name" value="CYP4"/>
    <property type="match status" value="1"/>
</dbReference>
<evidence type="ECO:0000313" key="11">
    <source>
        <dbReference type="Proteomes" id="UP000502823"/>
    </source>
</evidence>
<accession>A0A6L2Q3Y4</accession>
<evidence type="ECO:0000256" key="7">
    <source>
        <dbReference type="ARBA" id="ARBA00023033"/>
    </source>
</evidence>
<dbReference type="SUPFAM" id="SSF48264">
    <property type="entry name" value="Cytochrome P450"/>
    <property type="match status" value="1"/>
</dbReference>
<gene>
    <name evidence="10" type="ORF">Cfor_01119</name>
</gene>
<comment type="cofactor">
    <cofactor evidence="1 8">
        <name>heme</name>
        <dbReference type="ChEBI" id="CHEBI:30413"/>
    </cofactor>
</comment>
<dbReference type="GO" id="GO:0005506">
    <property type="term" value="F:iron ion binding"/>
    <property type="evidence" value="ECO:0007669"/>
    <property type="project" value="InterPro"/>
</dbReference>
<dbReference type="InterPro" id="IPR050196">
    <property type="entry name" value="Cytochrome_P450_Monoox"/>
</dbReference>
<evidence type="ECO:0000256" key="4">
    <source>
        <dbReference type="ARBA" id="ARBA00022723"/>
    </source>
</evidence>
<dbReference type="InterPro" id="IPR002401">
    <property type="entry name" value="Cyt_P450_E_grp-I"/>
</dbReference>
<dbReference type="EMBL" id="BLKM01009619">
    <property type="protein sequence ID" value="GFG37475.1"/>
    <property type="molecule type" value="Genomic_DNA"/>
</dbReference>
<dbReference type="PANTHER" id="PTHR24291:SF187">
    <property type="entry name" value="CYTOCHROME P450 4AE1-RELATED"/>
    <property type="match status" value="1"/>
</dbReference>
<dbReference type="GO" id="GO:0016705">
    <property type="term" value="F:oxidoreductase activity, acting on paired donors, with incorporation or reduction of molecular oxygen"/>
    <property type="evidence" value="ECO:0007669"/>
    <property type="project" value="InterPro"/>
</dbReference>
<dbReference type="AlphaFoldDB" id="A0A6L2Q3Y4"/>
<dbReference type="GO" id="GO:0004497">
    <property type="term" value="F:monooxygenase activity"/>
    <property type="evidence" value="ECO:0007669"/>
    <property type="project" value="UniProtKB-KW"/>
</dbReference>
<dbReference type="InterPro" id="IPR001128">
    <property type="entry name" value="Cyt_P450"/>
</dbReference>
<evidence type="ECO:0000256" key="8">
    <source>
        <dbReference type="PIRSR" id="PIRSR602401-1"/>
    </source>
</evidence>
<dbReference type="InterPro" id="IPR017972">
    <property type="entry name" value="Cyt_P450_CS"/>
</dbReference>
<sequence>VKWKGHRKLFTPAFHFKILEEFVAVFNSNDRILIQTLDKYVNGPGFDIRPYISLCTLDIICETAMGVQVHAQTNSNSDYVRAIKGMADVMLLRMFRPWIHLDSLFRLSPLAREQAKYLAILHDMANSVIRTRKDEYLQKRPNSLTTEERNDIGAKRRLAFLDLLIQAQQDGATISDKEIREEVDTFMFEGHDTTTSGICFTLWALAKHQDVQAKAVQEQRAVFGEGDRHATYKDLQEMKYLEQVIKEVQRLYPSVPLYGRKISENLTVGEYDLPAGSNVAVHAFLLHRNPDHFPDPERFDPDRFLPENCKDRHPYCYVPFSAGPRNCIGQKFAMLEMKATISAMLRHYKLSLEKPYETPRLVEEIVLTSSSGFRLKLEPRAWPAPGL</sequence>
<evidence type="ECO:0000256" key="3">
    <source>
        <dbReference type="ARBA" id="ARBA00022617"/>
    </source>
</evidence>
<feature type="non-terminal residue" evidence="10">
    <location>
        <position position="1"/>
    </location>
</feature>
<feature type="binding site" description="axial binding residue" evidence="8">
    <location>
        <position position="327"/>
    </location>
    <ligand>
        <name>heme</name>
        <dbReference type="ChEBI" id="CHEBI:30413"/>
    </ligand>
    <ligandPart>
        <name>Fe</name>
        <dbReference type="ChEBI" id="CHEBI:18248"/>
    </ligandPart>
</feature>
<name>A0A6L2Q3Y4_COPFO</name>
<dbReference type="PROSITE" id="PS00086">
    <property type="entry name" value="CYTOCHROME_P450"/>
    <property type="match status" value="1"/>
</dbReference>
<evidence type="ECO:0000256" key="5">
    <source>
        <dbReference type="ARBA" id="ARBA00023002"/>
    </source>
</evidence>
<dbReference type="PRINTS" id="PR00385">
    <property type="entry name" value="P450"/>
</dbReference>
<keyword evidence="5 9" id="KW-0560">Oxidoreductase</keyword>
<dbReference type="PANTHER" id="PTHR24291">
    <property type="entry name" value="CYTOCHROME P450 FAMILY 4"/>
    <property type="match status" value="1"/>
</dbReference>
<evidence type="ECO:0000256" key="9">
    <source>
        <dbReference type="RuleBase" id="RU000461"/>
    </source>
</evidence>
<dbReference type="InterPro" id="IPR036396">
    <property type="entry name" value="Cyt_P450_sf"/>
</dbReference>
<evidence type="ECO:0000256" key="1">
    <source>
        <dbReference type="ARBA" id="ARBA00001971"/>
    </source>
</evidence>
<comment type="similarity">
    <text evidence="2 9">Belongs to the cytochrome P450 family.</text>
</comment>
<dbReference type="Gene3D" id="1.10.630.10">
    <property type="entry name" value="Cytochrome P450"/>
    <property type="match status" value="1"/>
</dbReference>
<keyword evidence="6 8" id="KW-0408">Iron</keyword>
<keyword evidence="4 8" id="KW-0479">Metal-binding</keyword>
<organism evidence="10 11">
    <name type="scientific">Coptotermes formosanus</name>
    <name type="common">Formosan subterranean termite</name>
    <dbReference type="NCBI Taxonomy" id="36987"/>
    <lineage>
        <taxon>Eukaryota</taxon>
        <taxon>Metazoa</taxon>
        <taxon>Ecdysozoa</taxon>
        <taxon>Arthropoda</taxon>
        <taxon>Hexapoda</taxon>
        <taxon>Insecta</taxon>
        <taxon>Pterygota</taxon>
        <taxon>Neoptera</taxon>
        <taxon>Polyneoptera</taxon>
        <taxon>Dictyoptera</taxon>
        <taxon>Blattodea</taxon>
        <taxon>Blattoidea</taxon>
        <taxon>Termitoidae</taxon>
        <taxon>Rhinotermitidae</taxon>
        <taxon>Coptotermes</taxon>
    </lineage>
</organism>
<dbReference type="InParanoid" id="A0A6L2Q3Y4"/>
<dbReference type="Pfam" id="PF00067">
    <property type="entry name" value="p450"/>
    <property type="match status" value="1"/>
</dbReference>
<dbReference type="OrthoDB" id="1470350at2759"/>
<proteinExistence type="inferred from homology"/>